<feature type="domain" description="Flavin reductase like" evidence="4">
    <location>
        <begin position="9"/>
        <end position="152"/>
    </location>
</feature>
<dbReference type="PANTHER" id="PTHR43567">
    <property type="entry name" value="FLAVOREDOXIN-RELATED-RELATED"/>
    <property type="match status" value="1"/>
</dbReference>
<name>E9SGA2_RUMAL</name>
<dbReference type="OrthoDB" id="9806228at2"/>
<dbReference type="PANTHER" id="PTHR43567:SF1">
    <property type="entry name" value="FLAVOREDOXIN"/>
    <property type="match status" value="1"/>
</dbReference>
<protein>
    <submittedName>
        <fullName evidence="5">Flavoredoxin family protein</fullName>
    </submittedName>
</protein>
<evidence type="ECO:0000256" key="1">
    <source>
        <dbReference type="ARBA" id="ARBA00001917"/>
    </source>
</evidence>
<dbReference type="GO" id="GO:0016646">
    <property type="term" value="F:oxidoreductase activity, acting on the CH-NH group of donors, NAD or NADP as acceptor"/>
    <property type="evidence" value="ECO:0007669"/>
    <property type="project" value="UniProtKB-ARBA"/>
</dbReference>
<reference evidence="5 6" key="1">
    <citation type="submission" date="2011-02" db="EMBL/GenBank/DDBJ databases">
        <authorList>
            <person name="Nelson K.E."/>
            <person name="Sutton G."/>
            <person name="Torralba M."/>
            <person name="Durkin S."/>
            <person name="Harkins D."/>
            <person name="Montgomery R."/>
            <person name="Ziemer C."/>
            <person name="Klaassens E."/>
            <person name="Ocuiv P."/>
            <person name="Morrison M."/>
        </authorList>
    </citation>
    <scope>NUCLEOTIDE SEQUENCE [LARGE SCALE GENOMIC DNA]</scope>
    <source>
        <strain evidence="5 6">8</strain>
    </source>
</reference>
<dbReference type="RefSeq" id="WP_002852465.1">
    <property type="nucleotide sequence ID" value="NZ_ADKM02000123.1"/>
</dbReference>
<dbReference type="STRING" id="246199.CUS_6321"/>
<dbReference type="EMBL" id="ADKM02000123">
    <property type="protein sequence ID" value="EGC01654.1"/>
    <property type="molecule type" value="Genomic_DNA"/>
</dbReference>
<comment type="similarity">
    <text evidence="3">Belongs to the flavoredoxin family.</text>
</comment>
<dbReference type="InterPro" id="IPR002563">
    <property type="entry name" value="Flavin_Rdtase-like_dom"/>
</dbReference>
<dbReference type="Gene3D" id="2.30.110.10">
    <property type="entry name" value="Electron Transport, Fmn-binding Protein, Chain A"/>
    <property type="match status" value="1"/>
</dbReference>
<accession>E9SGA2</accession>
<proteinExistence type="inferred from homology"/>
<dbReference type="AlphaFoldDB" id="E9SGA2"/>
<evidence type="ECO:0000256" key="2">
    <source>
        <dbReference type="ARBA" id="ARBA00022630"/>
    </source>
</evidence>
<evidence type="ECO:0000259" key="4">
    <source>
        <dbReference type="SMART" id="SM00903"/>
    </source>
</evidence>
<dbReference type="Proteomes" id="UP000004259">
    <property type="component" value="Unassembled WGS sequence"/>
</dbReference>
<organism evidence="5 6">
    <name type="scientific">Ruminococcus albus 8</name>
    <dbReference type="NCBI Taxonomy" id="246199"/>
    <lineage>
        <taxon>Bacteria</taxon>
        <taxon>Bacillati</taxon>
        <taxon>Bacillota</taxon>
        <taxon>Clostridia</taxon>
        <taxon>Eubacteriales</taxon>
        <taxon>Oscillospiraceae</taxon>
        <taxon>Ruminococcus</taxon>
    </lineage>
</organism>
<dbReference type="InterPro" id="IPR052174">
    <property type="entry name" value="Flavoredoxin"/>
</dbReference>
<comment type="caution">
    <text evidence="5">The sequence shown here is derived from an EMBL/GenBank/DDBJ whole genome shotgun (WGS) entry which is preliminary data.</text>
</comment>
<dbReference type="GO" id="GO:0010181">
    <property type="term" value="F:FMN binding"/>
    <property type="evidence" value="ECO:0007669"/>
    <property type="project" value="InterPro"/>
</dbReference>
<keyword evidence="6" id="KW-1185">Reference proteome</keyword>
<gene>
    <name evidence="5" type="ORF">CUS_6321</name>
</gene>
<evidence type="ECO:0000313" key="6">
    <source>
        <dbReference type="Proteomes" id="UP000004259"/>
    </source>
</evidence>
<dbReference type="InterPro" id="IPR012349">
    <property type="entry name" value="Split_barrel_FMN-bd"/>
</dbReference>
<dbReference type="SUPFAM" id="SSF50475">
    <property type="entry name" value="FMN-binding split barrel"/>
    <property type="match status" value="1"/>
</dbReference>
<dbReference type="eggNOG" id="COG1853">
    <property type="taxonomic scope" value="Bacteria"/>
</dbReference>
<keyword evidence="2" id="KW-0285">Flavoprotein</keyword>
<dbReference type="Pfam" id="PF01613">
    <property type="entry name" value="Flavin_Reduct"/>
    <property type="match status" value="1"/>
</dbReference>
<evidence type="ECO:0000256" key="3">
    <source>
        <dbReference type="ARBA" id="ARBA00038054"/>
    </source>
</evidence>
<evidence type="ECO:0000313" key="5">
    <source>
        <dbReference type="EMBL" id="EGC01654.1"/>
    </source>
</evidence>
<sequence length="190" mass="20643">MRKNLGVQPALFPMPVVIVAAYGADGSICAMNAAWAQICDSDKIALFIDADHKTTKNIMETKAFTVNIADVPNMETADFFGIATGNKMPDKFERSGCHAQKSEFVDAPIITEYPVTIECELAEEINTPNMHAIVGRIVNVSAVENVVGDKDKILPEKVNALIFDQYRSGYFAVGEKVGQAWNAGAGLMKK</sequence>
<dbReference type="SMART" id="SM00903">
    <property type="entry name" value="Flavin_Reduct"/>
    <property type="match status" value="1"/>
</dbReference>
<comment type="cofactor">
    <cofactor evidence="1">
        <name>FMN</name>
        <dbReference type="ChEBI" id="CHEBI:58210"/>
    </cofactor>
</comment>